<dbReference type="InterPro" id="IPR001969">
    <property type="entry name" value="Aspartic_peptidase_AS"/>
</dbReference>
<keyword evidence="6" id="KW-1015">Disulfide bond</keyword>
<dbReference type="PROSITE" id="PS51767">
    <property type="entry name" value="PEPTIDASE_A1"/>
    <property type="match status" value="1"/>
</dbReference>
<dbReference type="InterPro" id="IPR007856">
    <property type="entry name" value="SapB_1"/>
</dbReference>
<dbReference type="Proteomes" id="UP001396334">
    <property type="component" value="Unassembled WGS sequence"/>
</dbReference>
<evidence type="ECO:0000256" key="6">
    <source>
        <dbReference type="ARBA" id="ARBA00023157"/>
    </source>
</evidence>
<reference evidence="11 12" key="1">
    <citation type="journal article" date="2024" name="G3 (Bethesda)">
        <title>Genome assembly of Hibiscus sabdariffa L. provides insights into metabolisms of medicinal natural products.</title>
        <authorList>
            <person name="Kim T."/>
        </authorList>
    </citation>
    <scope>NUCLEOTIDE SEQUENCE [LARGE SCALE GENOMIC DNA]</scope>
    <source>
        <strain evidence="11">TK-2024</strain>
        <tissue evidence="11">Old leaves</tissue>
    </source>
</reference>
<evidence type="ECO:0000256" key="4">
    <source>
        <dbReference type="ARBA" id="ARBA00022801"/>
    </source>
</evidence>
<evidence type="ECO:0000256" key="5">
    <source>
        <dbReference type="ARBA" id="ARBA00023145"/>
    </source>
</evidence>
<dbReference type="InterPro" id="IPR011001">
    <property type="entry name" value="Saposin-like"/>
</dbReference>
<evidence type="ECO:0000313" key="11">
    <source>
        <dbReference type="EMBL" id="KAK9016105.1"/>
    </source>
</evidence>
<evidence type="ECO:0000259" key="9">
    <source>
        <dbReference type="PROSITE" id="PS50015"/>
    </source>
</evidence>
<dbReference type="SUPFAM" id="SSF47862">
    <property type="entry name" value="Saposin"/>
    <property type="match status" value="1"/>
</dbReference>
<keyword evidence="7" id="KW-0325">Glycoprotein</keyword>
<dbReference type="InterPro" id="IPR029058">
    <property type="entry name" value="AB_hydrolase_fold"/>
</dbReference>
<protein>
    <submittedName>
        <fullName evidence="11">Uncharacterized protein</fullName>
    </submittedName>
</protein>
<dbReference type="SUPFAM" id="SSF50630">
    <property type="entry name" value="Acid proteases"/>
    <property type="match status" value="1"/>
</dbReference>
<dbReference type="CDD" id="cd06098">
    <property type="entry name" value="phytepsin"/>
    <property type="match status" value="1"/>
</dbReference>
<evidence type="ECO:0000256" key="7">
    <source>
        <dbReference type="ARBA" id="ARBA00023180"/>
    </source>
</evidence>
<dbReference type="InterPro" id="IPR008139">
    <property type="entry name" value="SaposinB_dom"/>
</dbReference>
<feature type="domain" description="Peptidase A1" evidence="10">
    <location>
        <begin position="404"/>
        <end position="825"/>
    </location>
</feature>
<dbReference type="Gene3D" id="2.40.70.10">
    <property type="entry name" value="Acid Proteases"/>
    <property type="match status" value="2"/>
</dbReference>
<evidence type="ECO:0000256" key="2">
    <source>
        <dbReference type="ARBA" id="ARBA00022670"/>
    </source>
</evidence>
<evidence type="ECO:0000256" key="8">
    <source>
        <dbReference type="RuleBase" id="RU000454"/>
    </source>
</evidence>
<evidence type="ECO:0000256" key="1">
    <source>
        <dbReference type="ARBA" id="ARBA00007447"/>
    </source>
</evidence>
<name>A0ABR2RT12_9ROSI</name>
<keyword evidence="12" id="KW-1185">Reference proteome</keyword>
<comment type="caution">
    <text evidence="11">The sequence shown here is derived from an EMBL/GenBank/DDBJ whole genome shotgun (WGS) entry which is preliminary data.</text>
</comment>
<dbReference type="InterPro" id="IPR001461">
    <property type="entry name" value="Aspartic_peptidase_A1"/>
</dbReference>
<keyword evidence="5" id="KW-0865">Zymogen</keyword>
<dbReference type="Gene3D" id="1.10.225.10">
    <property type="entry name" value="Saposin-like"/>
    <property type="match status" value="1"/>
</dbReference>
<comment type="similarity">
    <text evidence="1 8">Belongs to the peptidase A1 family.</text>
</comment>
<feature type="domain" description="Saposin B-type" evidence="9">
    <location>
        <begin position="634"/>
        <end position="674"/>
    </location>
</feature>
<keyword evidence="4 8" id="KW-0378">Hydrolase</keyword>
<dbReference type="Gene3D" id="3.40.50.1820">
    <property type="entry name" value="alpha/beta hydrolase"/>
    <property type="match status" value="1"/>
</dbReference>
<dbReference type="Pfam" id="PF00026">
    <property type="entry name" value="Asp"/>
    <property type="match status" value="1"/>
</dbReference>
<dbReference type="PANTHER" id="PTHR47966:SF39">
    <property type="entry name" value="EUKARYOTIC ASPARTYL PROTEASE FAMILY PROTEIN"/>
    <property type="match status" value="1"/>
</dbReference>
<dbReference type="PROSITE" id="PS50015">
    <property type="entry name" value="SAP_B"/>
    <property type="match status" value="2"/>
</dbReference>
<feature type="domain" description="Saposin B-type" evidence="9">
    <location>
        <begin position="698"/>
        <end position="739"/>
    </location>
</feature>
<dbReference type="Pfam" id="PF01738">
    <property type="entry name" value="DLH"/>
    <property type="match status" value="1"/>
</dbReference>
<dbReference type="PROSITE" id="PS00141">
    <property type="entry name" value="ASP_PROTEASE"/>
    <property type="match status" value="2"/>
</dbReference>
<dbReference type="InterPro" id="IPR002925">
    <property type="entry name" value="Dienelactn_hydro"/>
</dbReference>
<dbReference type="Pfam" id="PF03489">
    <property type="entry name" value="SapB_2"/>
    <property type="match status" value="1"/>
</dbReference>
<organism evidence="11 12">
    <name type="scientific">Hibiscus sabdariffa</name>
    <name type="common">roselle</name>
    <dbReference type="NCBI Taxonomy" id="183260"/>
    <lineage>
        <taxon>Eukaryota</taxon>
        <taxon>Viridiplantae</taxon>
        <taxon>Streptophyta</taxon>
        <taxon>Embryophyta</taxon>
        <taxon>Tracheophyta</taxon>
        <taxon>Spermatophyta</taxon>
        <taxon>Magnoliopsida</taxon>
        <taxon>eudicotyledons</taxon>
        <taxon>Gunneridae</taxon>
        <taxon>Pentapetalae</taxon>
        <taxon>rosids</taxon>
        <taxon>malvids</taxon>
        <taxon>Malvales</taxon>
        <taxon>Malvaceae</taxon>
        <taxon>Malvoideae</taxon>
        <taxon>Hibiscus</taxon>
    </lineage>
</organism>
<sequence length="828" mass="89559">MFGAAAALISSSSSRLISRNILSKPSSSPFSHPRFSVRSMADSAFRKVQIQRDDTTFDAYVVGKEDAPGIVVLQEWWGVDFEIKNHAVKISQLGSGFKALIPDLYRGKVGLDAAEAQHLMEGLDWQGAVKDIRASVNWLKANGSKKAGVTGFCMGGALSIASSVLVPEVDAVVAFYGVPSSALADPAQAKAPVQAHFGELDNIVGFSDVTAAKALEEKLKASGTPYEVHVYPGNAHAFMNRSPEGINRRKGMGMADEDEAAVQLAWSRFESWMVRFLSSNVILACLKDNSEILGGFQQSGLWVCQRNDSSLCFSLPSYKLKMAIEIKGIRVTLLLLLLLSPVVFSGPNDGLFRIGLKKKKLDQINRVAGNIDFKEGKLSKDLLRKYNLGDSEIVALKNYMDAQYFGEIGVGTPPQTFTVVFDTGSSNLWVPSSKCYFSVACYFHSKYKSSHSSTYCKNGTSADIHYGTGSISGFFSQDTVKVGDLVVNNQDFIEATKEPGITFLAAKFDGIFGLGFQEISVGGAVPVWYNMVNQGLVKEPVFSFWLNRNIKDEEGGELVFGGVDSNHYKGEHTHVPVTQKGYWQFDMGDVLVGGETTGFCSGGCAAIADSGTSMLAGPTTIITQINHAIGAAGVISQECKTMVSEYGKTLLEMLVSETQPQKVCSQAGFCTFDGTRGVSARIENVADESSGKSSDGVHDAMCTACEMAVIWMENQLRRNRTEEQILDYVNDLCERLPSPNGESVVDCHGLSSMPSVSFTIGGKVFDLAPEEYVLKVGEGAVAQCLSGFTALDVSPPRGPLWILGDVFMGRYHTVFDYEKLTVGFAEAA</sequence>
<gene>
    <name evidence="11" type="ORF">V6N11_007186</name>
</gene>
<evidence type="ECO:0000259" key="10">
    <source>
        <dbReference type="PROSITE" id="PS51767"/>
    </source>
</evidence>
<accession>A0ABR2RT12</accession>
<dbReference type="InterPro" id="IPR008138">
    <property type="entry name" value="SapB_2"/>
</dbReference>
<dbReference type="Pfam" id="PF05184">
    <property type="entry name" value="SapB_1"/>
    <property type="match status" value="1"/>
</dbReference>
<evidence type="ECO:0000313" key="12">
    <source>
        <dbReference type="Proteomes" id="UP001396334"/>
    </source>
</evidence>
<evidence type="ECO:0000256" key="3">
    <source>
        <dbReference type="ARBA" id="ARBA00022750"/>
    </source>
</evidence>
<dbReference type="PRINTS" id="PR00792">
    <property type="entry name" value="PEPSIN"/>
</dbReference>
<dbReference type="PANTHER" id="PTHR47966">
    <property type="entry name" value="BETA-SITE APP-CLEAVING ENZYME, ISOFORM A-RELATED"/>
    <property type="match status" value="1"/>
</dbReference>
<proteinExistence type="inferred from homology"/>
<dbReference type="EMBL" id="JBBPBN010000021">
    <property type="protein sequence ID" value="KAK9016105.1"/>
    <property type="molecule type" value="Genomic_DNA"/>
</dbReference>
<dbReference type="InterPro" id="IPR021109">
    <property type="entry name" value="Peptidase_aspartic_dom_sf"/>
</dbReference>
<keyword evidence="3 8" id="KW-0064">Aspartyl protease</keyword>
<dbReference type="InterPro" id="IPR033869">
    <property type="entry name" value="Phytepsin"/>
</dbReference>
<dbReference type="InterPro" id="IPR033121">
    <property type="entry name" value="PEPTIDASE_A1"/>
</dbReference>
<dbReference type="SUPFAM" id="SSF53474">
    <property type="entry name" value="alpha/beta-Hydrolases"/>
    <property type="match status" value="1"/>
</dbReference>
<keyword evidence="2 8" id="KW-0645">Protease</keyword>